<feature type="region of interest" description="Disordered" evidence="1">
    <location>
        <begin position="1"/>
        <end position="42"/>
    </location>
</feature>
<sequence>MADNLCGPSTAPKSLSRHFEQDRSLQQDRFTSSAGTSSGVQDATQRFRSLNLGDNRFTSDFSGFQNASFMDMSSEARPWAPSSQLLPYPPFAGDANFSTTDRVNVPARPRVAPAAAPLVPSMPIMSTPAVHPTTTRAADPVARHRTDWANEYTQRMFRHNFNPVDQNFGPSVSPIRPVDVFRETMAQQHLATLSDMAHHRENDLDFDAELRAWAAANSPETQAQANAWLGGESTSLDGRFHDAQEVLQSADAHQLTQQNLTALEEETIAATERDVNSMAAEPTTVKEEPVKSQGKDDSELAMAAQQILDSVSGDKSEKFKNSGFIQMMQKIAAQELVVRDNNLVDATQATTN</sequence>
<feature type="compositionally biased region" description="Basic and acidic residues" evidence="1">
    <location>
        <begin position="284"/>
        <end position="297"/>
    </location>
</feature>
<dbReference type="EMBL" id="JBANMG010000002">
    <property type="protein sequence ID" value="KAK6957172.1"/>
    <property type="molecule type" value="Genomic_DNA"/>
</dbReference>
<feature type="compositionally biased region" description="Polar residues" evidence="1">
    <location>
        <begin position="27"/>
        <end position="42"/>
    </location>
</feature>
<evidence type="ECO:0000313" key="2">
    <source>
        <dbReference type="EMBL" id="KAK6957172.1"/>
    </source>
</evidence>
<gene>
    <name evidence="2" type="ORF">Daesc_002458</name>
</gene>
<proteinExistence type="predicted"/>
<evidence type="ECO:0000313" key="3">
    <source>
        <dbReference type="Proteomes" id="UP001369815"/>
    </source>
</evidence>
<evidence type="ECO:0008006" key="4">
    <source>
        <dbReference type="Google" id="ProtNLM"/>
    </source>
</evidence>
<organism evidence="2 3">
    <name type="scientific">Daldinia eschscholtzii</name>
    <dbReference type="NCBI Taxonomy" id="292717"/>
    <lineage>
        <taxon>Eukaryota</taxon>
        <taxon>Fungi</taxon>
        <taxon>Dikarya</taxon>
        <taxon>Ascomycota</taxon>
        <taxon>Pezizomycotina</taxon>
        <taxon>Sordariomycetes</taxon>
        <taxon>Xylariomycetidae</taxon>
        <taxon>Xylariales</taxon>
        <taxon>Hypoxylaceae</taxon>
        <taxon>Daldinia</taxon>
    </lineage>
</organism>
<evidence type="ECO:0000256" key="1">
    <source>
        <dbReference type="SAM" id="MobiDB-lite"/>
    </source>
</evidence>
<keyword evidence="3" id="KW-1185">Reference proteome</keyword>
<comment type="caution">
    <text evidence="2">The sequence shown here is derived from an EMBL/GenBank/DDBJ whole genome shotgun (WGS) entry which is preliminary data.</text>
</comment>
<accession>A0AAX6MYB6</accession>
<reference evidence="2 3" key="1">
    <citation type="journal article" date="2024" name="Front Chem Biol">
        <title>Unveiling the potential of Daldinia eschscholtzii MFLUCC 19-0629 through bioactivity and bioinformatics studies for enhanced sustainable agriculture production.</title>
        <authorList>
            <person name="Brooks S."/>
            <person name="Weaver J.A."/>
            <person name="Klomchit A."/>
            <person name="Alharthi S.A."/>
            <person name="Onlamun T."/>
            <person name="Nurani R."/>
            <person name="Vong T.K."/>
            <person name="Alberti F."/>
            <person name="Greco C."/>
        </authorList>
    </citation>
    <scope>NUCLEOTIDE SEQUENCE [LARGE SCALE GENOMIC DNA]</scope>
    <source>
        <strain evidence="2">MFLUCC 19-0629</strain>
    </source>
</reference>
<dbReference type="Proteomes" id="UP001369815">
    <property type="component" value="Unassembled WGS sequence"/>
</dbReference>
<dbReference type="AlphaFoldDB" id="A0AAX6MYB6"/>
<protein>
    <recommendedName>
        <fullName evidence="4">Peroxin 20</fullName>
    </recommendedName>
</protein>
<name>A0AAX6MYB6_9PEZI</name>
<feature type="region of interest" description="Disordered" evidence="1">
    <location>
        <begin position="277"/>
        <end position="297"/>
    </location>
</feature>
<feature type="compositionally biased region" description="Basic and acidic residues" evidence="1">
    <location>
        <begin position="17"/>
        <end position="26"/>
    </location>
</feature>